<dbReference type="InterPro" id="IPR050534">
    <property type="entry name" value="Coronavir_polyprotein_1ab"/>
</dbReference>
<evidence type="ECO:0000313" key="8">
    <source>
        <dbReference type="EMBL" id="SCE66058.1"/>
    </source>
</evidence>
<dbReference type="InterPro" id="IPR027417">
    <property type="entry name" value="P-loop_NTPase"/>
</dbReference>
<keyword evidence="2" id="KW-0547">Nucleotide-binding</keyword>
<feature type="region of interest" description="Disordered" evidence="6">
    <location>
        <begin position="625"/>
        <end position="661"/>
    </location>
</feature>
<gene>
    <name evidence="8" type="ORF">GA0070607_0076</name>
</gene>
<evidence type="ECO:0000256" key="1">
    <source>
        <dbReference type="ARBA" id="ARBA00007913"/>
    </source>
</evidence>
<evidence type="ECO:0000259" key="7">
    <source>
        <dbReference type="PROSITE" id="PS50011"/>
    </source>
</evidence>
<dbReference type="PANTHER" id="PTHR43788">
    <property type="entry name" value="DNA2/NAM7 HELICASE FAMILY MEMBER"/>
    <property type="match status" value="1"/>
</dbReference>
<dbReference type="PROSITE" id="PS50011">
    <property type="entry name" value="PROTEIN_KINASE_DOM"/>
    <property type="match status" value="1"/>
</dbReference>
<dbReference type="Gene3D" id="3.40.50.300">
    <property type="entry name" value="P-loop containing nucleotide triphosphate hydrolases"/>
    <property type="match status" value="2"/>
</dbReference>
<name>A0A1C4U2Y3_9ACTN</name>
<dbReference type="GO" id="GO:0004672">
    <property type="term" value="F:protein kinase activity"/>
    <property type="evidence" value="ECO:0007669"/>
    <property type="project" value="InterPro"/>
</dbReference>
<dbReference type="AlphaFoldDB" id="A0A1C4U2Y3"/>
<dbReference type="InterPro" id="IPR041677">
    <property type="entry name" value="DNA2/NAM7_AAA_11"/>
</dbReference>
<dbReference type="SUPFAM" id="SSF52540">
    <property type="entry name" value="P-loop containing nucleoside triphosphate hydrolases"/>
    <property type="match status" value="1"/>
</dbReference>
<protein>
    <submittedName>
        <fullName evidence="8">Regulator of nonsense transcripts 1</fullName>
    </submittedName>
</protein>
<evidence type="ECO:0000313" key="9">
    <source>
        <dbReference type="Proteomes" id="UP000198243"/>
    </source>
</evidence>
<dbReference type="Gene3D" id="1.10.510.10">
    <property type="entry name" value="Transferase(Phosphotransferase) domain 1"/>
    <property type="match status" value="1"/>
</dbReference>
<dbReference type="GO" id="GO:0043139">
    <property type="term" value="F:5'-3' DNA helicase activity"/>
    <property type="evidence" value="ECO:0007669"/>
    <property type="project" value="TreeGrafter"/>
</dbReference>
<proteinExistence type="inferred from homology"/>
<reference evidence="9" key="1">
    <citation type="submission" date="2016-06" db="EMBL/GenBank/DDBJ databases">
        <authorList>
            <person name="Varghese N."/>
            <person name="Submissions Spin"/>
        </authorList>
    </citation>
    <scope>NUCLEOTIDE SEQUENCE [LARGE SCALE GENOMIC DNA]</scope>
    <source>
        <strain evidence="9">DSM 44875</strain>
    </source>
</reference>
<dbReference type="Proteomes" id="UP000198243">
    <property type="component" value="Chromosome I"/>
</dbReference>
<dbReference type="PANTHER" id="PTHR43788:SF8">
    <property type="entry name" value="DNA-BINDING PROTEIN SMUBP-2"/>
    <property type="match status" value="1"/>
</dbReference>
<comment type="similarity">
    <text evidence="1">Belongs to the DNA2/NAM7 helicase family.</text>
</comment>
<dbReference type="GO" id="GO:0005524">
    <property type="term" value="F:ATP binding"/>
    <property type="evidence" value="ECO:0007669"/>
    <property type="project" value="UniProtKB-KW"/>
</dbReference>
<dbReference type="InterPro" id="IPR011009">
    <property type="entry name" value="Kinase-like_dom_sf"/>
</dbReference>
<dbReference type="InterPro" id="IPR047187">
    <property type="entry name" value="SF1_C_Upf1"/>
</dbReference>
<dbReference type="RefSeq" id="WP_089016370.1">
    <property type="nucleotide sequence ID" value="NZ_LT607412.1"/>
</dbReference>
<organism evidence="8 9">
    <name type="scientific">Micromonospora coriariae</name>
    <dbReference type="NCBI Taxonomy" id="285665"/>
    <lineage>
        <taxon>Bacteria</taxon>
        <taxon>Bacillati</taxon>
        <taxon>Actinomycetota</taxon>
        <taxon>Actinomycetes</taxon>
        <taxon>Micromonosporales</taxon>
        <taxon>Micromonosporaceae</taxon>
        <taxon>Micromonospora</taxon>
    </lineage>
</organism>
<dbReference type="CDD" id="cd18808">
    <property type="entry name" value="SF1_C_Upf1"/>
    <property type="match status" value="1"/>
</dbReference>
<sequence length="1242" mass="138024">MGSTANAIKLVKRFLCGPTAEFGPYSTGDDDEDDPIEAEELASGRIYRLRLLDRTMRPVDIQLFLGIEEMGGLLWEQDVRSLLRVSGIPHPALPEVLDGGYLDDAMTRQVQVPGGMAFVATRGSRRCAGAQEIDRFRTHRAEAVRQFRSLAEGLAELHFLGISHRSVSPASIDVHEGARLRLARFELSSLILDLFRTTVDSAADPGELRAVLGRDLAYAPPERVAFLLGTEANLMESPQSDVYGLAAVVWEWFLGPFPADRRPAWPDGPMDREAAEQGYQASLAFARYLRETVLADTRIPPDLAGLLAGMLSGEAADRPSADEVLGRLSGAYDRIMTDIEGSVTVRKHLMVFMPRESSETIYRWGLVKQDPESELGREELAAYIAADMRGAYMAHSPFGAEPFVRGVRSSTSTATQVIRGTDLAWFCDYYRPRDEYGAMEAHTEQALIIRYVARLDLPVNEKKLRQLDWTSARLVPDLELRAIDIDREYMARRIDRAPSWKVLVEATRPVSTASPDELSFREAIDWLLDFQEVELDARTYPFEVAGHTDRSTVLVHYDAERDRRRIVSSAAFVKYAATPALRPEFGSFLGDLENEDGDSEVDVLEDRNGKPGRWVSRAYVESKDGQDRVRLRRKPGEQPLPERGWVRPADDRGSQQGLDRQRAASVELYRATHLQRYLRDPRTIRTFAHHWQDAGAGLKGGGQEVVQEILVCEPLSAVQGPPGTGKTRVAAAAIAAYLRRDPTARILVSAQSNFALDNLAVRVLRELGEMDDAGRPVQHLTEDRMRPLALRVSTRGLAAQERVDRAVRPWRRLDAAVRLTAEVRARVNRLTGDPDPGMPGQLVAVLDEWSRMLSGKQESGEWVVPELADRLHRGANLVFATCAASAPELLSPTTESVFNWVVVEEAAKAWPTELAMPLLRGLRWTLIGDHFQLPAHRRQDLKRFLDACAADTNSQMAGITPEKVTAYMRVFDLFGTLFEGQPDPRRPLRRMSTQFRMREPIGELVSRVFYPAGEQPAVLAADGLPVGGLATHIDEDFTNRIPAVRLMRPRRLDQQSLVWLDTAGIASCHDDPHWSNSGEAALVKRLLEDLDPFPVANRGGYGPDPLAVLTPYREQIRLLQGVGLARPYLSTVHAFQGREADMVIVSLVRDQARLGRSGAAASGAGLGHLGQRQLVNVLFSRARRQLVLIGRFDHYARSAGFWPQVCRAVELYGVRVPAEELYGNLPGLVPGPADGDSGEVLV</sequence>
<dbReference type="Pfam" id="PF13086">
    <property type="entry name" value="AAA_11"/>
    <property type="match status" value="1"/>
</dbReference>
<dbReference type="SUPFAM" id="SSF56112">
    <property type="entry name" value="Protein kinase-like (PK-like)"/>
    <property type="match status" value="1"/>
</dbReference>
<keyword evidence="9" id="KW-1185">Reference proteome</keyword>
<keyword evidence="4" id="KW-0347">Helicase</keyword>
<accession>A0A1C4U2Y3</accession>
<evidence type="ECO:0000256" key="2">
    <source>
        <dbReference type="ARBA" id="ARBA00022741"/>
    </source>
</evidence>
<dbReference type="Pfam" id="PF13087">
    <property type="entry name" value="AAA_12"/>
    <property type="match status" value="1"/>
</dbReference>
<dbReference type="EMBL" id="LT607412">
    <property type="protein sequence ID" value="SCE66058.1"/>
    <property type="molecule type" value="Genomic_DNA"/>
</dbReference>
<dbReference type="InterPro" id="IPR041679">
    <property type="entry name" value="DNA2/NAM7-like_C"/>
</dbReference>
<evidence type="ECO:0000256" key="3">
    <source>
        <dbReference type="ARBA" id="ARBA00022801"/>
    </source>
</evidence>
<evidence type="ECO:0000256" key="6">
    <source>
        <dbReference type="SAM" id="MobiDB-lite"/>
    </source>
</evidence>
<dbReference type="OrthoDB" id="9757917at2"/>
<dbReference type="InterPro" id="IPR000719">
    <property type="entry name" value="Prot_kinase_dom"/>
</dbReference>
<evidence type="ECO:0000256" key="4">
    <source>
        <dbReference type="ARBA" id="ARBA00022806"/>
    </source>
</evidence>
<feature type="domain" description="Protein kinase" evidence="7">
    <location>
        <begin position="1"/>
        <end position="335"/>
    </location>
</feature>
<evidence type="ECO:0000256" key="5">
    <source>
        <dbReference type="ARBA" id="ARBA00022840"/>
    </source>
</evidence>
<feature type="compositionally biased region" description="Basic and acidic residues" evidence="6">
    <location>
        <begin position="644"/>
        <end position="653"/>
    </location>
</feature>
<dbReference type="GO" id="GO:0016787">
    <property type="term" value="F:hydrolase activity"/>
    <property type="evidence" value="ECO:0007669"/>
    <property type="project" value="UniProtKB-KW"/>
</dbReference>
<keyword evidence="3" id="KW-0378">Hydrolase</keyword>
<keyword evidence="5" id="KW-0067">ATP-binding</keyword>